<feature type="compositionally biased region" description="Polar residues" evidence="1">
    <location>
        <begin position="85"/>
        <end position="100"/>
    </location>
</feature>
<feature type="compositionally biased region" description="Basic and acidic residues" evidence="1">
    <location>
        <begin position="201"/>
        <end position="211"/>
    </location>
</feature>
<accession>A0A8J9T3Z6</accession>
<reference evidence="3" key="1">
    <citation type="submission" date="2022-02" db="EMBL/GenBank/DDBJ databases">
        <authorList>
            <person name="Giguere J D."/>
        </authorList>
    </citation>
    <scope>NUCLEOTIDE SEQUENCE</scope>
    <source>
        <strain evidence="3">CCAP 1055/1</strain>
    </source>
</reference>
<evidence type="ECO:0000256" key="1">
    <source>
        <dbReference type="SAM" id="MobiDB-lite"/>
    </source>
</evidence>
<sequence>MIFHRFTTTMMMTLPFRVISVLITWPTTVGAFQIYSRQSARVLSIASGTSPELSAIARSTARTFDPRRSFPSSRTAISSTTALLLSEGEQNGSEPVTASSAVPRRKRRVTRRKDATEEEESTDAMNFATNGSTSVPRSSVSERRPELRPRQDSAVAVKVTDIRELTGQKKPAAMSSPASSRSSSVSGTAPTAPFPSVANDNSRDDDRESNTMDSLERLLADAKQMEALEAKQAESAAEGGKGPTSNLVATVRSAISTIVTVDFFFVCFLLLWFLTGIFGSYILKNDTIQIAFNSNFQQIAQPALGILMIGSVAGAFFNEDEDT</sequence>
<name>A0A8J9T3Z6_PHATR</name>
<dbReference type="AlphaFoldDB" id="A0A8J9T3Z6"/>
<gene>
    <name evidence="3" type="ORF">PTTT1_LOCUS18159</name>
</gene>
<keyword evidence="2" id="KW-0812">Transmembrane</keyword>
<feature type="region of interest" description="Disordered" evidence="1">
    <location>
        <begin position="85"/>
        <end position="211"/>
    </location>
</feature>
<feature type="transmembrane region" description="Helical" evidence="2">
    <location>
        <begin position="263"/>
        <end position="283"/>
    </location>
</feature>
<feature type="compositionally biased region" description="Basic and acidic residues" evidence="1">
    <location>
        <begin position="140"/>
        <end position="151"/>
    </location>
</feature>
<protein>
    <recommendedName>
        <fullName evidence="4">Transmembrane protein</fullName>
    </recommendedName>
</protein>
<evidence type="ECO:0000256" key="2">
    <source>
        <dbReference type="SAM" id="Phobius"/>
    </source>
</evidence>
<dbReference type="EMBL" id="OU594957">
    <property type="protein sequence ID" value="CAG9281979.1"/>
    <property type="molecule type" value="Genomic_DNA"/>
</dbReference>
<dbReference type="Proteomes" id="UP000836788">
    <property type="component" value="Chromosome 16"/>
</dbReference>
<evidence type="ECO:0000313" key="3">
    <source>
        <dbReference type="EMBL" id="CAG9281979.1"/>
    </source>
</evidence>
<keyword evidence="2" id="KW-0472">Membrane</keyword>
<evidence type="ECO:0008006" key="4">
    <source>
        <dbReference type="Google" id="ProtNLM"/>
    </source>
</evidence>
<feature type="compositionally biased region" description="Low complexity" evidence="1">
    <location>
        <begin position="171"/>
        <end position="190"/>
    </location>
</feature>
<keyword evidence="2" id="KW-1133">Transmembrane helix</keyword>
<proteinExistence type="predicted"/>
<organism evidence="3">
    <name type="scientific">Phaeodactylum tricornutum</name>
    <name type="common">Diatom</name>
    <dbReference type="NCBI Taxonomy" id="2850"/>
    <lineage>
        <taxon>Eukaryota</taxon>
        <taxon>Sar</taxon>
        <taxon>Stramenopiles</taxon>
        <taxon>Ochrophyta</taxon>
        <taxon>Bacillariophyta</taxon>
        <taxon>Bacillariophyceae</taxon>
        <taxon>Bacillariophycidae</taxon>
        <taxon>Naviculales</taxon>
        <taxon>Phaeodactylaceae</taxon>
        <taxon>Phaeodactylum</taxon>
    </lineage>
</organism>